<evidence type="ECO:0000313" key="1">
    <source>
        <dbReference type="EMBL" id="GAH61144.1"/>
    </source>
</evidence>
<dbReference type="AlphaFoldDB" id="X1I4X9"/>
<gene>
    <name evidence="1" type="ORF">S03H2_33246</name>
</gene>
<organism evidence="1">
    <name type="scientific">marine sediment metagenome</name>
    <dbReference type="NCBI Taxonomy" id="412755"/>
    <lineage>
        <taxon>unclassified sequences</taxon>
        <taxon>metagenomes</taxon>
        <taxon>ecological metagenomes</taxon>
    </lineage>
</organism>
<reference evidence="1" key="1">
    <citation type="journal article" date="2014" name="Front. Microbiol.">
        <title>High frequency of phylogenetically diverse reductive dehalogenase-homologous genes in deep subseafloor sedimentary metagenomes.</title>
        <authorList>
            <person name="Kawai M."/>
            <person name="Futagami T."/>
            <person name="Toyoda A."/>
            <person name="Takaki Y."/>
            <person name="Nishi S."/>
            <person name="Hori S."/>
            <person name="Arai W."/>
            <person name="Tsubouchi T."/>
            <person name="Morono Y."/>
            <person name="Uchiyama I."/>
            <person name="Ito T."/>
            <person name="Fujiyama A."/>
            <person name="Inagaki F."/>
            <person name="Takami H."/>
        </authorList>
    </citation>
    <scope>NUCLEOTIDE SEQUENCE</scope>
    <source>
        <strain evidence="1">Expedition CK06-06</strain>
    </source>
</reference>
<dbReference type="EMBL" id="BARU01020228">
    <property type="protein sequence ID" value="GAH61144.1"/>
    <property type="molecule type" value="Genomic_DNA"/>
</dbReference>
<comment type="caution">
    <text evidence="1">The sequence shown here is derived from an EMBL/GenBank/DDBJ whole genome shotgun (WGS) entry which is preliminary data.</text>
</comment>
<protein>
    <submittedName>
        <fullName evidence="1">Uncharacterized protein</fullName>
    </submittedName>
</protein>
<proteinExistence type="predicted"/>
<name>X1I4X9_9ZZZZ</name>
<sequence>MYKAGDKINVLDRSWSFGIVNGRYTSYIPMRNLTILKTNLCVMENAYGDKGGEYSQICDLLVTDGKENFYFTPSRLCESADKEIIIRYFSDGKDVTNQISDETKRNLKAL</sequence>
<accession>X1I4X9</accession>